<reference evidence="4" key="1">
    <citation type="submission" date="2016-10" db="EMBL/GenBank/DDBJ databases">
        <authorList>
            <person name="Varghese N."/>
            <person name="Submissions S."/>
        </authorList>
    </citation>
    <scope>NUCLEOTIDE SEQUENCE [LARGE SCALE GENOMIC DNA]</scope>
    <source>
        <strain evidence="4">CGMCC 1.7666</strain>
    </source>
</reference>
<evidence type="ECO:0000256" key="1">
    <source>
        <dbReference type="HAMAP-Rule" id="MF_01411"/>
    </source>
</evidence>
<comment type="subunit">
    <text evidence="1">Component of the lipopolysaccharide transport and assembly complex.</text>
</comment>
<dbReference type="STRING" id="549386.SAMN02927923_00219"/>
<dbReference type="InterPro" id="IPR007543">
    <property type="entry name" value="LptD_C"/>
</dbReference>
<dbReference type="RefSeq" id="WP_091128430.1">
    <property type="nucleotide sequence ID" value="NZ_FMVJ01000002.1"/>
</dbReference>
<dbReference type="GO" id="GO:0015920">
    <property type="term" value="P:lipopolysaccharide transport"/>
    <property type="evidence" value="ECO:0007669"/>
    <property type="project" value="InterPro"/>
</dbReference>
<evidence type="ECO:0000259" key="2">
    <source>
        <dbReference type="Pfam" id="PF04453"/>
    </source>
</evidence>
<dbReference type="Proteomes" id="UP000199569">
    <property type="component" value="Unassembled WGS sequence"/>
</dbReference>
<keyword evidence="1" id="KW-0998">Cell outer membrane</keyword>
<feature type="signal peptide" evidence="1">
    <location>
        <begin position="1"/>
        <end position="28"/>
    </location>
</feature>
<dbReference type="GO" id="GO:1990351">
    <property type="term" value="C:transporter complex"/>
    <property type="evidence" value="ECO:0007669"/>
    <property type="project" value="TreeGrafter"/>
</dbReference>
<dbReference type="Pfam" id="PF04453">
    <property type="entry name" value="LptD"/>
    <property type="match status" value="1"/>
</dbReference>
<dbReference type="Gene3D" id="2.60.450.10">
    <property type="entry name" value="Lipopolysaccharide (LPS) transport protein A like domain"/>
    <property type="match status" value="1"/>
</dbReference>
<comment type="caution">
    <text evidence="1">Lacks conserved residue(s) required for the propagation of feature annotation.</text>
</comment>
<keyword evidence="1" id="KW-0732">Signal</keyword>
<sequence precursor="true">MQRLKTTIATSAVATALLCAVGSMPAPAQSLNESLGSRLQANPNGDRLLVDAREIIYDNDRNTIAASGDVQMNYQGRTLQADRVTYDRNTGRVYAEGNARLTDASGAVVTGERFELTDDFKNGFIDSLRVVQTTVDNGRPVTTRFSSPRAERAAGETTTFESGTYTACEPCKDNPERPPLWQVKAARIIHNNSEQTIYYEDATLEVLGLPVAYLPYFWTPDPTVKRKTGFLAPRYVISNTLGFGASLPFFWAIAPNYDLTLAPTFLTRQGVLGQAEWRHRLETGAYNIRVAGIDQQDKDAFLPSPFGPGDRDFRGSLETAGQFHINERWKWGWDIALVSDKWFLENYRVRSESLQSIYLKESVSTLYLQGQGDRSFFDMRGYYFQGLSTQDWQKQQPVVHPVVDYDKRITPSFLGGEFGINVNVTSLSREAAQFEPLTATNRASYSIYQTCAIFDPEECLVRGASGTMSRASITASWRREFIDPIGQVWTPFAYVRADNFWIAPDFNGYQNNELTNYLAGDDDYLFRATPAVGVEYRYPFVASLGTSGRQVIEPIAQIIARPNETKIGNLPNEDAQSLVFDDTSLFDWDKFSGYDRAEGGVRANLGIQYTVTGADNFYANALFGQSYQVAGRNSFRQADLANVGLESGLESRASDYVGRIQIAPNQNFSFVTRARFDHDDFDVNRIEAGVRANFNPYLPLSTSLTYARYEAQPEIGFPRRREGLLGTATWNVTPNWSLSGSVLLDLDRYLLARETYALQNANYPGTTREDQVYVSAMSIGIGYVDECTTLSVRYSMTPRSLTTSSGEKNTNHTVMLSLELRTLGEATISQRIDGDAGEEGVAN</sequence>
<dbReference type="AlphaFoldDB" id="A0A1G5BF47"/>
<organism evidence="3 4">
    <name type="scientific">Microvirga guangxiensis</name>
    <dbReference type="NCBI Taxonomy" id="549386"/>
    <lineage>
        <taxon>Bacteria</taxon>
        <taxon>Pseudomonadati</taxon>
        <taxon>Pseudomonadota</taxon>
        <taxon>Alphaproteobacteria</taxon>
        <taxon>Hyphomicrobiales</taxon>
        <taxon>Methylobacteriaceae</taxon>
        <taxon>Microvirga</taxon>
    </lineage>
</organism>
<dbReference type="EMBL" id="FMVJ01000002">
    <property type="protein sequence ID" value="SCX88757.1"/>
    <property type="molecule type" value="Genomic_DNA"/>
</dbReference>
<evidence type="ECO:0000313" key="3">
    <source>
        <dbReference type="EMBL" id="SCX88757.1"/>
    </source>
</evidence>
<evidence type="ECO:0000313" key="4">
    <source>
        <dbReference type="Proteomes" id="UP000199569"/>
    </source>
</evidence>
<dbReference type="InterPro" id="IPR020889">
    <property type="entry name" value="LipoPS_assembly_LptD"/>
</dbReference>
<dbReference type="OrthoDB" id="9760225at2"/>
<proteinExistence type="inferred from homology"/>
<dbReference type="HAMAP" id="MF_01411">
    <property type="entry name" value="LPS_assembly_LptD"/>
    <property type="match status" value="1"/>
</dbReference>
<dbReference type="GO" id="GO:0009279">
    <property type="term" value="C:cell outer membrane"/>
    <property type="evidence" value="ECO:0007669"/>
    <property type="project" value="UniProtKB-SubCell"/>
</dbReference>
<keyword evidence="1" id="KW-0472">Membrane</keyword>
<dbReference type="PANTHER" id="PTHR30189:SF1">
    <property type="entry name" value="LPS-ASSEMBLY PROTEIN LPTD"/>
    <property type="match status" value="1"/>
</dbReference>
<comment type="similarity">
    <text evidence="1">Belongs to the LptD family.</text>
</comment>
<gene>
    <name evidence="1" type="primary">lptD</name>
    <name evidence="3" type="ORF">SAMN02927923_00219</name>
</gene>
<dbReference type="GO" id="GO:0043165">
    <property type="term" value="P:Gram-negative-bacterium-type cell outer membrane assembly"/>
    <property type="evidence" value="ECO:0007669"/>
    <property type="project" value="UniProtKB-UniRule"/>
</dbReference>
<keyword evidence="4" id="KW-1185">Reference proteome</keyword>
<dbReference type="PANTHER" id="PTHR30189">
    <property type="entry name" value="LPS-ASSEMBLY PROTEIN"/>
    <property type="match status" value="1"/>
</dbReference>
<dbReference type="InterPro" id="IPR050218">
    <property type="entry name" value="LptD"/>
</dbReference>
<name>A0A1G5BF47_9HYPH</name>
<feature type="domain" description="LptD C-terminal" evidence="2">
    <location>
        <begin position="313"/>
        <end position="736"/>
    </location>
</feature>
<accession>A0A1G5BF47</accession>
<comment type="subcellular location">
    <subcellularLocation>
        <location evidence="1">Cell outer membrane</location>
    </subcellularLocation>
</comment>
<comment type="function">
    <text evidence="1">Involved in the assembly of lipopolysaccharide (LPS) at the surface of the outer membrane.</text>
</comment>
<protein>
    <recommendedName>
        <fullName evidence="1">LPS-assembly protein LptD</fullName>
    </recommendedName>
</protein>
<feature type="chain" id="PRO_5011803270" description="LPS-assembly protein LptD" evidence="1">
    <location>
        <begin position="29"/>
        <end position="843"/>
    </location>
</feature>